<gene>
    <name evidence="4" type="ORF">SE15_03465</name>
</gene>
<protein>
    <recommendedName>
        <fullName evidence="3">HTH iclR-type domain-containing protein</fullName>
    </recommendedName>
</protein>
<organism evidence="4 5">
    <name type="scientific">Thermanaerothrix daxensis</name>
    <dbReference type="NCBI Taxonomy" id="869279"/>
    <lineage>
        <taxon>Bacteria</taxon>
        <taxon>Bacillati</taxon>
        <taxon>Chloroflexota</taxon>
        <taxon>Anaerolineae</taxon>
        <taxon>Anaerolineales</taxon>
        <taxon>Anaerolineaceae</taxon>
        <taxon>Thermanaerothrix</taxon>
    </lineage>
</organism>
<dbReference type="Pfam" id="PF01243">
    <property type="entry name" value="PNPOx_N"/>
    <property type="match status" value="1"/>
</dbReference>
<evidence type="ECO:0000256" key="2">
    <source>
        <dbReference type="ARBA" id="ARBA00023163"/>
    </source>
</evidence>
<dbReference type="InterPro" id="IPR012349">
    <property type="entry name" value="Split_barrel_FMN-bd"/>
</dbReference>
<dbReference type="GO" id="GO:0003677">
    <property type="term" value="F:DNA binding"/>
    <property type="evidence" value="ECO:0007669"/>
    <property type="project" value="InterPro"/>
</dbReference>
<accession>A0A0N8GQN9</accession>
<dbReference type="PANTHER" id="PTHR30136:SF35">
    <property type="entry name" value="HTH-TYPE TRANSCRIPTIONAL REGULATOR RV1719"/>
    <property type="match status" value="1"/>
</dbReference>
<dbReference type="InterPro" id="IPR029016">
    <property type="entry name" value="GAF-like_dom_sf"/>
</dbReference>
<keyword evidence="5" id="KW-1185">Reference proteome</keyword>
<evidence type="ECO:0000313" key="5">
    <source>
        <dbReference type="Proteomes" id="UP000050544"/>
    </source>
</evidence>
<keyword evidence="2" id="KW-0804">Transcription</keyword>
<dbReference type="InterPro" id="IPR036388">
    <property type="entry name" value="WH-like_DNA-bd_sf"/>
</dbReference>
<dbReference type="OrthoDB" id="159383at2"/>
<evidence type="ECO:0000313" key="4">
    <source>
        <dbReference type="EMBL" id="KPL84226.1"/>
    </source>
</evidence>
<name>A0A0N8GQN9_9CHLR</name>
<dbReference type="EMBL" id="LGKO01000002">
    <property type="protein sequence ID" value="KPL84226.1"/>
    <property type="molecule type" value="Genomic_DNA"/>
</dbReference>
<dbReference type="Gene3D" id="3.30.450.40">
    <property type="match status" value="1"/>
</dbReference>
<dbReference type="Pfam" id="PF09339">
    <property type="entry name" value="HTH_IclR"/>
    <property type="match status" value="1"/>
</dbReference>
<keyword evidence="1" id="KW-0805">Transcription regulation</keyword>
<dbReference type="PANTHER" id="PTHR30136">
    <property type="entry name" value="HELIX-TURN-HELIX TRANSCRIPTIONAL REGULATOR, ICLR FAMILY"/>
    <property type="match status" value="1"/>
</dbReference>
<dbReference type="GO" id="GO:0045892">
    <property type="term" value="P:negative regulation of DNA-templated transcription"/>
    <property type="evidence" value="ECO:0007669"/>
    <property type="project" value="TreeGrafter"/>
</dbReference>
<dbReference type="PROSITE" id="PS51077">
    <property type="entry name" value="HTH_ICLR"/>
    <property type="match status" value="1"/>
</dbReference>
<dbReference type="SUPFAM" id="SSF55781">
    <property type="entry name" value="GAF domain-like"/>
    <property type="match status" value="1"/>
</dbReference>
<dbReference type="RefSeq" id="WP_054520696.1">
    <property type="nucleotide sequence ID" value="NZ_LGKO01000002.1"/>
</dbReference>
<dbReference type="InterPro" id="IPR011576">
    <property type="entry name" value="Pyridox_Oxase_N"/>
</dbReference>
<dbReference type="SUPFAM" id="SSF46785">
    <property type="entry name" value="Winged helix' DNA-binding domain"/>
    <property type="match status" value="1"/>
</dbReference>
<dbReference type="InterPro" id="IPR036390">
    <property type="entry name" value="WH_DNA-bd_sf"/>
</dbReference>
<sequence>MEDLQLARSAERTLRLLETILTHPEGLTPQALMKELGLSRSSLFVLLKTLKAMGYLEQSEKRGRYLPGPRLLAWQARGDLSQQELLAAFYQEAAQFAWPETIALLVPVSGGLLVLAQTEGEHEIRRVFQVGKLYPQLEAAQALFTSIPAAIEIEEGLAFSASPETLDLAAPICPDGFQPRAALLLSAPAHRWEPHTLKTTLGADLRNLAARISYRMGALTYSPFQPLPIQDLHPLEPLSPSQIEVFLRGPVSARLACVRPDGQPHVIPLWQEWNGHSFTVIAWQGSRWPEYVRQNPAVSLTVDEPWPPLRRVVARGQAIPMENLSQHDLQHLLNRLARRYLGRDLAQPYLHQVAQVFKIEVEHLRGWRGLANPPTPS</sequence>
<comment type="caution">
    <text evidence="4">The sequence shown here is derived from an EMBL/GenBank/DDBJ whole genome shotgun (WGS) entry which is preliminary data.</text>
</comment>
<proteinExistence type="predicted"/>
<dbReference type="SUPFAM" id="SSF50475">
    <property type="entry name" value="FMN-binding split barrel"/>
    <property type="match status" value="1"/>
</dbReference>
<evidence type="ECO:0000259" key="3">
    <source>
        <dbReference type="PROSITE" id="PS51077"/>
    </source>
</evidence>
<dbReference type="InterPro" id="IPR005471">
    <property type="entry name" value="Tscrpt_reg_IclR_N"/>
</dbReference>
<dbReference type="Proteomes" id="UP000050544">
    <property type="component" value="Unassembled WGS sequence"/>
</dbReference>
<dbReference type="InterPro" id="IPR050707">
    <property type="entry name" value="HTH_MetabolicPath_Reg"/>
</dbReference>
<dbReference type="Gene3D" id="2.30.110.10">
    <property type="entry name" value="Electron Transport, Fmn-binding Protein, Chain A"/>
    <property type="match status" value="1"/>
</dbReference>
<evidence type="ECO:0000256" key="1">
    <source>
        <dbReference type="ARBA" id="ARBA00023015"/>
    </source>
</evidence>
<feature type="domain" description="HTH iclR-type" evidence="3">
    <location>
        <begin position="7"/>
        <end position="69"/>
    </location>
</feature>
<dbReference type="Gene3D" id="1.10.10.10">
    <property type="entry name" value="Winged helix-like DNA-binding domain superfamily/Winged helix DNA-binding domain"/>
    <property type="match status" value="1"/>
</dbReference>
<dbReference type="AlphaFoldDB" id="A0A0N8GQN9"/>
<dbReference type="STRING" id="869279.SE15_03465"/>
<dbReference type="GO" id="GO:0003700">
    <property type="term" value="F:DNA-binding transcription factor activity"/>
    <property type="evidence" value="ECO:0007669"/>
    <property type="project" value="TreeGrafter"/>
</dbReference>
<reference evidence="4 5" key="1">
    <citation type="submission" date="2015-07" db="EMBL/GenBank/DDBJ databases">
        <title>Whole genome sequence of Thermanaerothrix daxensis DSM 23592.</title>
        <authorList>
            <person name="Hemp J."/>
            <person name="Ward L.M."/>
            <person name="Pace L.A."/>
            <person name="Fischer W.W."/>
        </authorList>
    </citation>
    <scope>NUCLEOTIDE SEQUENCE [LARGE SCALE GENOMIC DNA]</scope>
    <source>
        <strain evidence="4 5">GNS-1</strain>
    </source>
</reference>